<organism evidence="5 6">
    <name type="scientific">Liquidambar formosana</name>
    <name type="common">Formosan gum</name>
    <dbReference type="NCBI Taxonomy" id="63359"/>
    <lineage>
        <taxon>Eukaryota</taxon>
        <taxon>Viridiplantae</taxon>
        <taxon>Streptophyta</taxon>
        <taxon>Embryophyta</taxon>
        <taxon>Tracheophyta</taxon>
        <taxon>Spermatophyta</taxon>
        <taxon>Magnoliopsida</taxon>
        <taxon>eudicotyledons</taxon>
        <taxon>Gunneridae</taxon>
        <taxon>Pentapetalae</taxon>
        <taxon>Saxifragales</taxon>
        <taxon>Altingiaceae</taxon>
        <taxon>Liquidambar</taxon>
    </lineage>
</organism>
<protein>
    <recommendedName>
        <fullName evidence="4">DYW domain-containing protein</fullName>
    </recommendedName>
</protein>
<dbReference type="InterPro" id="IPR011990">
    <property type="entry name" value="TPR-like_helical_dom_sf"/>
</dbReference>
<dbReference type="SUPFAM" id="SSF48452">
    <property type="entry name" value="TPR-like"/>
    <property type="match status" value="1"/>
</dbReference>
<dbReference type="Pfam" id="PF14432">
    <property type="entry name" value="DYW_deaminase"/>
    <property type="match status" value="1"/>
</dbReference>
<dbReference type="PANTHER" id="PTHR24015:SF1934">
    <property type="entry name" value="PENTATRICOPEPTIDE REPEAT-CONTAINING PROTEIN"/>
    <property type="match status" value="1"/>
</dbReference>
<keyword evidence="2" id="KW-0677">Repeat</keyword>
<feature type="repeat" description="PPR" evidence="3">
    <location>
        <begin position="355"/>
        <end position="389"/>
    </location>
</feature>
<gene>
    <name evidence="5" type="ORF">L1049_027721</name>
</gene>
<dbReference type="FunFam" id="1.25.40.10:FF:000682">
    <property type="entry name" value="Pentatricopeptide repeat-containing protein At3g16610"/>
    <property type="match status" value="1"/>
</dbReference>
<dbReference type="EMBL" id="JBBPBK010000009">
    <property type="protein sequence ID" value="KAK9278162.1"/>
    <property type="molecule type" value="Genomic_DNA"/>
</dbReference>
<dbReference type="InterPro" id="IPR046960">
    <property type="entry name" value="PPR_At4g14850-like_plant"/>
</dbReference>
<dbReference type="PANTHER" id="PTHR24015">
    <property type="entry name" value="OS07G0578800 PROTEIN-RELATED"/>
    <property type="match status" value="1"/>
</dbReference>
<dbReference type="PROSITE" id="PS51375">
    <property type="entry name" value="PPR"/>
    <property type="match status" value="5"/>
</dbReference>
<dbReference type="GO" id="GO:0008270">
    <property type="term" value="F:zinc ion binding"/>
    <property type="evidence" value="ECO:0007669"/>
    <property type="project" value="InterPro"/>
</dbReference>
<dbReference type="NCBIfam" id="TIGR00756">
    <property type="entry name" value="PPR"/>
    <property type="match status" value="5"/>
</dbReference>
<evidence type="ECO:0000256" key="3">
    <source>
        <dbReference type="PROSITE-ProRule" id="PRU00708"/>
    </source>
</evidence>
<dbReference type="GO" id="GO:0003723">
    <property type="term" value="F:RNA binding"/>
    <property type="evidence" value="ECO:0007669"/>
    <property type="project" value="InterPro"/>
</dbReference>
<evidence type="ECO:0000256" key="1">
    <source>
        <dbReference type="ARBA" id="ARBA00006643"/>
    </source>
</evidence>
<dbReference type="Pfam" id="PF01535">
    <property type="entry name" value="PPR"/>
    <property type="match status" value="7"/>
</dbReference>
<comment type="similarity">
    <text evidence="1">Belongs to the PPR family. PCMP-H subfamily.</text>
</comment>
<dbReference type="FunFam" id="1.25.40.10:FF:001079">
    <property type="entry name" value="Pentatricopeptide repeat-containing protein At2g17210"/>
    <property type="match status" value="1"/>
</dbReference>
<reference evidence="5 6" key="1">
    <citation type="journal article" date="2024" name="Plant J.">
        <title>Genome sequences and population genomics reveal climatic adaptation and genomic divergence between two closely related sweetgum species.</title>
        <authorList>
            <person name="Xu W.Q."/>
            <person name="Ren C.Q."/>
            <person name="Zhang X.Y."/>
            <person name="Comes H.P."/>
            <person name="Liu X.H."/>
            <person name="Li Y.G."/>
            <person name="Kettle C.J."/>
            <person name="Jalonen R."/>
            <person name="Gaisberger H."/>
            <person name="Ma Y.Z."/>
            <person name="Qiu Y.X."/>
        </authorList>
    </citation>
    <scope>NUCLEOTIDE SEQUENCE [LARGE SCALE GENOMIC DNA]</scope>
    <source>
        <strain evidence="5">Hangzhou</strain>
    </source>
</reference>
<dbReference type="Pfam" id="PF13041">
    <property type="entry name" value="PPR_2"/>
    <property type="match status" value="2"/>
</dbReference>
<evidence type="ECO:0000256" key="2">
    <source>
        <dbReference type="ARBA" id="ARBA00022737"/>
    </source>
</evidence>
<evidence type="ECO:0000313" key="5">
    <source>
        <dbReference type="EMBL" id="KAK9278162.1"/>
    </source>
</evidence>
<dbReference type="InterPro" id="IPR046848">
    <property type="entry name" value="E_motif"/>
</dbReference>
<dbReference type="Pfam" id="PF20431">
    <property type="entry name" value="E_motif"/>
    <property type="match status" value="1"/>
</dbReference>
<feature type="repeat" description="PPR" evidence="3">
    <location>
        <begin position="255"/>
        <end position="285"/>
    </location>
</feature>
<dbReference type="GO" id="GO:0009451">
    <property type="term" value="P:RNA modification"/>
    <property type="evidence" value="ECO:0007669"/>
    <property type="project" value="InterPro"/>
</dbReference>
<dbReference type="FunFam" id="1.25.40.10:FF:000344">
    <property type="entry name" value="Pentatricopeptide repeat-containing protein"/>
    <property type="match status" value="1"/>
</dbReference>
<name>A0AAP0RJ98_LIQFO</name>
<evidence type="ECO:0000259" key="4">
    <source>
        <dbReference type="Pfam" id="PF14432"/>
    </source>
</evidence>
<proteinExistence type="inferred from homology"/>
<evidence type="ECO:0000313" key="6">
    <source>
        <dbReference type="Proteomes" id="UP001415857"/>
    </source>
</evidence>
<feature type="repeat" description="PPR" evidence="3">
    <location>
        <begin position="158"/>
        <end position="192"/>
    </location>
</feature>
<dbReference type="InterPro" id="IPR002885">
    <property type="entry name" value="PPR_rpt"/>
</dbReference>
<sequence length="764" mass="85795">MCGTYYNSPKIDGKSSPLISFKHKHRRAERNIILEKFHVHNEKNVMQLRAKSNFQRPLFLWNTMIQNSTKDGLFTESLNIYSSMVKSGVHGSNYTFPLVLKACAKLSSMRDGTKVHSHICLLGFQADVFVQTALIDMYSKCSNLGSSRLVFDEMPIKSLVSWNAMISAYCRDFQIYESLMLLRQMQVLGLKLSSTTFISLVSVCALRQGLSIHCYVVKLGLHTDLPLLNAVMSMYVRVRQINAAQSIFDMMDEQSVVSWTTMIGAYLSVGDVAEAFILFNQMRLSVKPDFVVFVNLISGCAQAGNLLLAQSVHSLILKSGFDHEDPIDNLLVSMYTKCSDLVSARRVFDMVSEKNVFHWTSMIGGYTQFGYPAEALNLFKKLLTTSVRPNKVTLATILSACADLGSVSMGKEIEKYIFRNGLESSLQVQTSLIHMYCKCGNIKKAKSVFERVSNKDLAVWSSMINGYAIHGMGEEALSLFHKMHSEEAIKPDAGVYTSILLACSHSGFVEDGLKYFQNMQQDFGIEPSIEHYSCLVDLLSRAGHFELALKTIEEMPLHVQAQLWAPLLSACRTHHNFKLGEFAAKKLLYLNPESTSNYVLIANLYTSAGKYKEAAAARRLINVRGLVKEPGWSQIEINGFLHVFFAGDQSHLQSVDIYCKLEELNAKLLEAGYIAETEMVTQDLEKEEKEEALKVHSERLAIAFGLISTEAGTTLRIIKNLRTCSDCHSALKIISKITCRHLIVRDGHRFHHFESGSCSCKDFW</sequence>
<dbReference type="Proteomes" id="UP001415857">
    <property type="component" value="Unassembled WGS sequence"/>
</dbReference>
<keyword evidence="6" id="KW-1185">Reference proteome</keyword>
<dbReference type="InterPro" id="IPR032867">
    <property type="entry name" value="DYW_dom"/>
</dbReference>
<feature type="domain" description="DYW" evidence="4">
    <location>
        <begin position="672"/>
        <end position="764"/>
    </location>
</feature>
<comment type="caution">
    <text evidence="5">The sequence shown here is derived from an EMBL/GenBank/DDBJ whole genome shotgun (WGS) entry which is preliminary data.</text>
</comment>
<feature type="repeat" description="PPR" evidence="3">
    <location>
        <begin position="456"/>
        <end position="490"/>
    </location>
</feature>
<dbReference type="AlphaFoldDB" id="A0AAP0RJ98"/>
<feature type="repeat" description="PPR" evidence="3">
    <location>
        <begin position="492"/>
        <end position="527"/>
    </location>
</feature>
<accession>A0AAP0RJ98</accession>
<dbReference type="Gene3D" id="1.25.40.10">
    <property type="entry name" value="Tetratricopeptide repeat domain"/>
    <property type="match status" value="4"/>
</dbReference>